<feature type="compositionally biased region" description="Basic and acidic residues" evidence="1">
    <location>
        <begin position="46"/>
        <end position="67"/>
    </location>
</feature>
<proteinExistence type="predicted"/>
<feature type="compositionally biased region" description="Polar residues" evidence="1">
    <location>
        <begin position="88"/>
        <end position="97"/>
    </location>
</feature>
<dbReference type="EMBL" id="KB031050">
    <property type="protein sequence ID" value="ELK05041.1"/>
    <property type="molecule type" value="Genomic_DNA"/>
</dbReference>
<dbReference type="Proteomes" id="UP000010552">
    <property type="component" value="Unassembled WGS sequence"/>
</dbReference>
<name>L5K2R4_PTEAL</name>
<dbReference type="AlphaFoldDB" id="L5K2R4"/>
<gene>
    <name evidence="2" type="ORF">PAL_GLEAN10005854</name>
</gene>
<evidence type="ECO:0000313" key="3">
    <source>
        <dbReference type="Proteomes" id="UP000010552"/>
    </source>
</evidence>
<sequence>MQEDWESPIFTLSVNEKGQAIKLANLSLKLRTDRKEEGDGSNESKNMAKEDKEKENRELRGRGREEQDYLPMAGSGKVPVTAPPSKPLTDSNANHSPTAAEIPVCETALWEAVHVTPAGSPGRVPHSSALTGLTSDFSVSSCLLRIALDSQVLEFYPLLIL</sequence>
<reference evidence="3" key="1">
    <citation type="journal article" date="2013" name="Science">
        <title>Comparative analysis of bat genomes provides insight into the evolution of flight and immunity.</title>
        <authorList>
            <person name="Zhang G."/>
            <person name="Cowled C."/>
            <person name="Shi Z."/>
            <person name="Huang Z."/>
            <person name="Bishop-Lilly K.A."/>
            <person name="Fang X."/>
            <person name="Wynne J.W."/>
            <person name="Xiong Z."/>
            <person name="Baker M.L."/>
            <person name="Zhao W."/>
            <person name="Tachedjian M."/>
            <person name="Zhu Y."/>
            <person name="Zhou P."/>
            <person name="Jiang X."/>
            <person name="Ng J."/>
            <person name="Yang L."/>
            <person name="Wu L."/>
            <person name="Xiao J."/>
            <person name="Feng Y."/>
            <person name="Chen Y."/>
            <person name="Sun X."/>
            <person name="Zhang Y."/>
            <person name="Marsh G.A."/>
            <person name="Crameri G."/>
            <person name="Broder C.C."/>
            <person name="Frey K.G."/>
            <person name="Wang L.F."/>
            <person name="Wang J."/>
        </authorList>
    </citation>
    <scope>NUCLEOTIDE SEQUENCE [LARGE SCALE GENOMIC DNA]</scope>
</reference>
<dbReference type="InParanoid" id="L5K2R4"/>
<evidence type="ECO:0000256" key="1">
    <source>
        <dbReference type="SAM" id="MobiDB-lite"/>
    </source>
</evidence>
<organism evidence="2 3">
    <name type="scientific">Pteropus alecto</name>
    <name type="common">Black flying fox</name>
    <dbReference type="NCBI Taxonomy" id="9402"/>
    <lineage>
        <taxon>Eukaryota</taxon>
        <taxon>Metazoa</taxon>
        <taxon>Chordata</taxon>
        <taxon>Craniata</taxon>
        <taxon>Vertebrata</taxon>
        <taxon>Euteleostomi</taxon>
        <taxon>Mammalia</taxon>
        <taxon>Eutheria</taxon>
        <taxon>Laurasiatheria</taxon>
        <taxon>Chiroptera</taxon>
        <taxon>Yinpterochiroptera</taxon>
        <taxon>Pteropodoidea</taxon>
        <taxon>Pteropodidae</taxon>
        <taxon>Pteropodinae</taxon>
        <taxon>Pteropus</taxon>
    </lineage>
</organism>
<evidence type="ECO:0000313" key="2">
    <source>
        <dbReference type="EMBL" id="ELK05041.1"/>
    </source>
</evidence>
<accession>L5K2R4</accession>
<feature type="region of interest" description="Disordered" evidence="1">
    <location>
        <begin position="28"/>
        <end position="98"/>
    </location>
</feature>
<protein>
    <submittedName>
        <fullName evidence="2">Uncharacterized protein</fullName>
    </submittedName>
</protein>
<keyword evidence="3" id="KW-1185">Reference proteome</keyword>